<dbReference type="EMBL" id="JAFIMR010000001">
    <property type="protein sequence ID" value="KAI1881314.1"/>
    <property type="molecule type" value="Genomic_DNA"/>
</dbReference>
<sequence length="155" mass="17485">MAGRIPARTWQQYLEWAEDYFLFPNSRTALLPVVAFSFDGTSQTIIVRNKSSAQYTGASIRALLIRITDSGQLDGAAERDGRDLPAKLDMGTCVLEFWDDKNLAERWPEWKVETKQIGCSSQWYTRILGWSDQKIKDEFGLASSAGPEINFEGTP</sequence>
<comment type="caution">
    <text evidence="1">The sequence shown here is derived from an EMBL/GenBank/DDBJ whole genome shotgun (WGS) entry which is preliminary data.</text>
</comment>
<reference evidence="1" key="1">
    <citation type="submission" date="2021-03" db="EMBL/GenBank/DDBJ databases">
        <title>Revisited historic fungal species revealed as producer of novel bioactive compounds through whole genome sequencing and comparative genomics.</title>
        <authorList>
            <person name="Vignolle G.A."/>
            <person name="Hochenegger N."/>
            <person name="Mach R.L."/>
            <person name="Mach-Aigner A.R."/>
            <person name="Javad Rahimi M."/>
            <person name="Salim K.A."/>
            <person name="Chan C.M."/>
            <person name="Lim L.B.L."/>
            <person name="Cai F."/>
            <person name="Druzhinina I.S."/>
            <person name="U'Ren J.M."/>
            <person name="Derntl C."/>
        </authorList>
    </citation>
    <scope>NUCLEOTIDE SEQUENCE</scope>
    <source>
        <strain evidence="1">TUCIM 5799</strain>
    </source>
</reference>
<protein>
    <submittedName>
        <fullName evidence="1">Uncharacterized protein</fullName>
    </submittedName>
</protein>
<accession>A0A9P9WXZ1</accession>
<dbReference type="AlphaFoldDB" id="A0A9P9WXZ1"/>
<organism evidence="1 2">
    <name type="scientific">Neoarthrinium moseri</name>
    <dbReference type="NCBI Taxonomy" id="1658444"/>
    <lineage>
        <taxon>Eukaryota</taxon>
        <taxon>Fungi</taxon>
        <taxon>Dikarya</taxon>
        <taxon>Ascomycota</taxon>
        <taxon>Pezizomycotina</taxon>
        <taxon>Sordariomycetes</taxon>
        <taxon>Xylariomycetidae</taxon>
        <taxon>Amphisphaeriales</taxon>
        <taxon>Apiosporaceae</taxon>
        <taxon>Neoarthrinium</taxon>
    </lineage>
</organism>
<name>A0A9P9WXZ1_9PEZI</name>
<keyword evidence="2" id="KW-1185">Reference proteome</keyword>
<evidence type="ECO:0000313" key="2">
    <source>
        <dbReference type="Proteomes" id="UP000829685"/>
    </source>
</evidence>
<proteinExistence type="predicted"/>
<evidence type="ECO:0000313" key="1">
    <source>
        <dbReference type="EMBL" id="KAI1881314.1"/>
    </source>
</evidence>
<gene>
    <name evidence="1" type="ORF">JX265_000140</name>
</gene>
<dbReference type="Proteomes" id="UP000829685">
    <property type="component" value="Unassembled WGS sequence"/>
</dbReference>